<dbReference type="SUPFAM" id="SSF51445">
    <property type="entry name" value="(Trans)glycosidases"/>
    <property type="match status" value="1"/>
</dbReference>
<evidence type="ECO:0000313" key="6">
    <source>
        <dbReference type="EMBL" id="MXO60159.1"/>
    </source>
</evidence>
<feature type="domain" description="Glycoside hydrolase family 5" evidence="5">
    <location>
        <begin position="21"/>
        <end position="275"/>
    </location>
</feature>
<comment type="caution">
    <text evidence="6">The sequence shown here is derived from an EMBL/GenBank/DDBJ whole genome shotgun (WGS) entry which is preliminary data.</text>
</comment>
<name>A0A6I4SXT7_9SPHN</name>
<dbReference type="EMBL" id="WTYM01000045">
    <property type="protein sequence ID" value="MXO60159.1"/>
    <property type="molecule type" value="Genomic_DNA"/>
</dbReference>
<dbReference type="OrthoDB" id="9800955at2"/>
<dbReference type="AlphaFoldDB" id="A0A6I4SXT7"/>
<dbReference type="GO" id="GO:0008422">
    <property type="term" value="F:beta-glucosidase activity"/>
    <property type="evidence" value="ECO:0007669"/>
    <property type="project" value="TreeGrafter"/>
</dbReference>
<evidence type="ECO:0000256" key="2">
    <source>
        <dbReference type="ARBA" id="ARBA00022801"/>
    </source>
</evidence>
<keyword evidence="2 4" id="KW-0378">Hydrolase</keyword>
<accession>A0A6I4SXT7</accession>
<reference evidence="6 7" key="1">
    <citation type="submission" date="2019-12" db="EMBL/GenBank/DDBJ databases">
        <title>Genomic-based taxomic classification of the family Erythrobacteraceae.</title>
        <authorList>
            <person name="Xu L."/>
        </authorList>
    </citation>
    <scope>NUCLEOTIDE SEQUENCE [LARGE SCALE GENOMIC DNA]</scope>
    <source>
        <strain evidence="6 7">MCCC 1K01500</strain>
    </source>
</reference>
<dbReference type="InterPro" id="IPR050386">
    <property type="entry name" value="Glycosyl_hydrolase_5"/>
</dbReference>
<evidence type="ECO:0000259" key="5">
    <source>
        <dbReference type="Pfam" id="PF00150"/>
    </source>
</evidence>
<dbReference type="Pfam" id="PF00150">
    <property type="entry name" value="Cellulase"/>
    <property type="match status" value="1"/>
</dbReference>
<sequence>MGNSFEVGRFGPEGVRNAGANDFTRIAAAGFKTIRLPVRWSDKTADDLGHAIDPKWMAQVDTAVGQALDAGLNVILNDHHFEALDDDPAANSAKLAAIWRQVAKHFADRPTDRLWFEIENEPHKNLTNANLLATLNPSLAAIRESNPDRPVIIGGENWSGIDSLATLELPDDDNVYPTFHYYEPFDFTHQGATWAGDPPPKVGRVYGNAADAERLVRDVDKIRAYVERTGKVPFMGETGAYEGYIEPEQRAAYHRAVREAFAPTGIGVCAWAYTNTFPFYDQKAGRWIPGMLEAFGLPEK</sequence>
<evidence type="ECO:0000256" key="1">
    <source>
        <dbReference type="ARBA" id="ARBA00022729"/>
    </source>
</evidence>
<keyword evidence="1" id="KW-0732">Signal</keyword>
<dbReference type="Proteomes" id="UP000433652">
    <property type="component" value="Unassembled WGS sequence"/>
</dbReference>
<evidence type="ECO:0000256" key="3">
    <source>
        <dbReference type="ARBA" id="ARBA00023295"/>
    </source>
</evidence>
<gene>
    <name evidence="6" type="ORF">GRI89_11480</name>
</gene>
<keyword evidence="7" id="KW-1185">Reference proteome</keyword>
<dbReference type="GO" id="GO:0009251">
    <property type="term" value="P:glucan catabolic process"/>
    <property type="evidence" value="ECO:0007669"/>
    <property type="project" value="TreeGrafter"/>
</dbReference>
<keyword evidence="3 4" id="KW-0326">Glycosidase</keyword>
<dbReference type="InterPro" id="IPR001547">
    <property type="entry name" value="Glyco_hydro_5"/>
</dbReference>
<protein>
    <submittedName>
        <fullName evidence="6">Cellulase family glycosylhydrolase</fullName>
    </submittedName>
</protein>
<comment type="similarity">
    <text evidence="4">Belongs to the glycosyl hydrolase 5 (cellulase A) family.</text>
</comment>
<dbReference type="GO" id="GO:0009986">
    <property type="term" value="C:cell surface"/>
    <property type="evidence" value="ECO:0007669"/>
    <property type="project" value="TreeGrafter"/>
</dbReference>
<evidence type="ECO:0000313" key="7">
    <source>
        <dbReference type="Proteomes" id="UP000433652"/>
    </source>
</evidence>
<dbReference type="GO" id="GO:0005576">
    <property type="term" value="C:extracellular region"/>
    <property type="evidence" value="ECO:0007669"/>
    <property type="project" value="TreeGrafter"/>
</dbReference>
<dbReference type="PANTHER" id="PTHR31297:SF17">
    <property type="entry name" value="ENDOGLUCANASE"/>
    <property type="match status" value="1"/>
</dbReference>
<organism evidence="6 7">
    <name type="scientific">Croceibacterium salegens</name>
    <dbReference type="NCBI Taxonomy" id="1737568"/>
    <lineage>
        <taxon>Bacteria</taxon>
        <taxon>Pseudomonadati</taxon>
        <taxon>Pseudomonadota</taxon>
        <taxon>Alphaproteobacteria</taxon>
        <taxon>Sphingomonadales</taxon>
        <taxon>Erythrobacteraceae</taxon>
        <taxon>Croceibacterium</taxon>
    </lineage>
</organism>
<proteinExistence type="inferred from homology"/>
<dbReference type="PANTHER" id="PTHR31297">
    <property type="entry name" value="GLUCAN ENDO-1,6-BETA-GLUCOSIDASE B"/>
    <property type="match status" value="1"/>
</dbReference>
<dbReference type="InterPro" id="IPR017853">
    <property type="entry name" value="GH"/>
</dbReference>
<evidence type="ECO:0000256" key="4">
    <source>
        <dbReference type="RuleBase" id="RU361153"/>
    </source>
</evidence>
<dbReference type="Gene3D" id="3.20.20.80">
    <property type="entry name" value="Glycosidases"/>
    <property type="match status" value="1"/>
</dbReference>